<dbReference type="RefSeq" id="WP_345537386.1">
    <property type="nucleotide sequence ID" value="NZ_BAABGJ010000015.1"/>
</dbReference>
<dbReference type="InterPro" id="IPR011990">
    <property type="entry name" value="TPR-like_helical_dom_sf"/>
</dbReference>
<proteinExistence type="predicted"/>
<comment type="caution">
    <text evidence="2">The sequence shown here is derived from an EMBL/GenBank/DDBJ whole genome shotgun (WGS) entry which is preliminary data.</text>
</comment>
<sequence length="162" mass="17888">MNTATARTLRHLLAGAALAAMVPWPALAADSDSTPPALRLAAARSQIEARNWQRAIAELQQVNDPGNADWNNLMGYSLRKSKSPDYAAAERHYDAALRIDPNHRGALEYSGELYLILGDLPKAQERQMRLQRLCSTPCEELDDLSKAIDRYKAAGNKYVPAD</sequence>
<evidence type="ECO:0000313" key="3">
    <source>
        <dbReference type="Proteomes" id="UP001500975"/>
    </source>
</evidence>
<accession>A0ABP8HGW6</accession>
<keyword evidence="1" id="KW-0732">Signal</keyword>
<evidence type="ECO:0000256" key="1">
    <source>
        <dbReference type="SAM" id="SignalP"/>
    </source>
</evidence>
<name>A0ABP8HGW6_9BURK</name>
<dbReference type="EMBL" id="BAABGJ010000015">
    <property type="protein sequence ID" value="GAA4339231.1"/>
    <property type="molecule type" value="Genomic_DNA"/>
</dbReference>
<reference evidence="3" key="1">
    <citation type="journal article" date="2019" name="Int. J. Syst. Evol. Microbiol.">
        <title>The Global Catalogue of Microorganisms (GCM) 10K type strain sequencing project: providing services to taxonomists for standard genome sequencing and annotation.</title>
        <authorList>
            <consortium name="The Broad Institute Genomics Platform"/>
            <consortium name="The Broad Institute Genome Sequencing Center for Infectious Disease"/>
            <person name="Wu L."/>
            <person name="Ma J."/>
        </authorList>
    </citation>
    <scope>NUCLEOTIDE SEQUENCE [LARGE SCALE GENOMIC DNA]</scope>
    <source>
        <strain evidence="3">JCM 17804</strain>
    </source>
</reference>
<evidence type="ECO:0000313" key="2">
    <source>
        <dbReference type="EMBL" id="GAA4339231.1"/>
    </source>
</evidence>
<organism evidence="2 3">
    <name type="scientific">Variovorax defluvii</name>
    <dbReference type="NCBI Taxonomy" id="913761"/>
    <lineage>
        <taxon>Bacteria</taxon>
        <taxon>Pseudomonadati</taxon>
        <taxon>Pseudomonadota</taxon>
        <taxon>Betaproteobacteria</taxon>
        <taxon>Burkholderiales</taxon>
        <taxon>Comamonadaceae</taxon>
        <taxon>Variovorax</taxon>
    </lineage>
</organism>
<gene>
    <name evidence="2" type="ORF">GCM10023165_18430</name>
</gene>
<evidence type="ECO:0008006" key="4">
    <source>
        <dbReference type="Google" id="ProtNLM"/>
    </source>
</evidence>
<keyword evidence="3" id="KW-1185">Reference proteome</keyword>
<dbReference type="Gene3D" id="1.25.40.10">
    <property type="entry name" value="Tetratricopeptide repeat domain"/>
    <property type="match status" value="1"/>
</dbReference>
<feature type="chain" id="PRO_5045982157" description="Tetratricopeptide repeat protein" evidence="1">
    <location>
        <begin position="29"/>
        <end position="162"/>
    </location>
</feature>
<protein>
    <recommendedName>
        <fullName evidence="4">Tetratricopeptide repeat protein</fullName>
    </recommendedName>
</protein>
<feature type="signal peptide" evidence="1">
    <location>
        <begin position="1"/>
        <end position="28"/>
    </location>
</feature>
<dbReference type="Proteomes" id="UP001500975">
    <property type="component" value="Unassembled WGS sequence"/>
</dbReference>
<dbReference type="SUPFAM" id="SSF48452">
    <property type="entry name" value="TPR-like"/>
    <property type="match status" value="1"/>
</dbReference>